<gene>
    <name evidence="1" type="ORF">BU26DRAFT_560527</name>
</gene>
<evidence type="ECO:0000313" key="2">
    <source>
        <dbReference type="Proteomes" id="UP000800094"/>
    </source>
</evidence>
<organism evidence="1 2">
    <name type="scientific">Trematosphaeria pertusa</name>
    <dbReference type="NCBI Taxonomy" id="390896"/>
    <lineage>
        <taxon>Eukaryota</taxon>
        <taxon>Fungi</taxon>
        <taxon>Dikarya</taxon>
        <taxon>Ascomycota</taxon>
        <taxon>Pezizomycotina</taxon>
        <taxon>Dothideomycetes</taxon>
        <taxon>Pleosporomycetidae</taxon>
        <taxon>Pleosporales</taxon>
        <taxon>Massarineae</taxon>
        <taxon>Trematosphaeriaceae</taxon>
        <taxon>Trematosphaeria</taxon>
    </lineage>
</organism>
<reference evidence="1" key="1">
    <citation type="journal article" date="2020" name="Stud. Mycol.">
        <title>101 Dothideomycetes genomes: a test case for predicting lifestyles and emergence of pathogens.</title>
        <authorList>
            <person name="Haridas S."/>
            <person name="Albert R."/>
            <person name="Binder M."/>
            <person name="Bloem J."/>
            <person name="Labutti K."/>
            <person name="Salamov A."/>
            <person name="Andreopoulos B."/>
            <person name="Baker S."/>
            <person name="Barry K."/>
            <person name="Bills G."/>
            <person name="Bluhm B."/>
            <person name="Cannon C."/>
            <person name="Castanera R."/>
            <person name="Culley D."/>
            <person name="Daum C."/>
            <person name="Ezra D."/>
            <person name="Gonzalez J."/>
            <person name="Henrissat B."/>
            <person name="Kuo A."/>
            <person name="Liang C."/>
            <person name="Lipzen A."/>
            <person name="Lutzoni F."/>
            <person name="Magnuson J."/>
            <person name="Mondo S."/>
            <person name="Nolan M."/>
            <person name="Ohm R."/>
            <person name="Pangilinan J."/>
            <person name="Park H.-J."/>
            <person name="Ramirez L."/>
            <person name="Alfaro M."/>
            <person name="Sun H."/>
            <person name="Tritt A."/>
            <person name="Yoshinaga Y."/>
            <person name="Zwiers L.-H."/>
            <person name="Turgeon B."/>
            <person name="Goodwin S."/>
            <person name="Spatafora J."/>
            <person name="Crous P."/>
            <person name="Grigoriev I."/>
        </authorList>
    </citation>
    <scope>NUCLEOTIDE SEQUENCE</scope>
    <source>
        <strain evidence="1">CBS 122368</strain>
    </source>
</reference>
<accession>A0A6A6IUC9</accession>
<protein>
    <submittedName>
        <fullName evidence="1">Uncharacterized protein</fullName>
    </submittedName>
</protein>
<dbReference type="GeneID" id="54586136"/>
<proteinExistence type="predicted"/>
<evidence type="ECO:0000313" key="1">
    <source>
        <dbReference type="EMBL" id="KAF2253200.1"/>
    </source>
</evidence>
<keyword evidence="2" id="KW-1185">Reference proteome</keyword>
<sequence>MANSEPGDVRLLEELNRYKQWRENECHIPNTYHALIPGKRPGPWFTQWQHDKEKSSDFRIVKDSRSSKRPSDFDAHLVKALAELDAIDDGRKIGVEDMNDSIREALYGKLDEDELDEISAIRLTPDVLLQVVFTPERKTGFDYEPNFLACQLIYQLAARLLPLEPLEEVILKAKVDPKAPFENCFKALIDISPVKSTIYVVIYGISLCEDEQGLKTAVEMLWAASEYVKARNEWGDKYDAWVAEDDEEKRKLLKAERLEELSGKADGEATEWRTRPLLRVLFAGPGAEKASDWIPKSEHHDVVVTI</sequence>
<dbReference type="Proteomes" id="UP000800094">
    <property type="component" value="Unassembled WGS sequence"/>
</dbReference>
<dbReference type="EMBL" id="ML987191">
    <property type="protein sequence ID" value="KAF2253200.1"/>
    <property type="molecule type" value="Genomic_DNA"/>
</dbReference>
<dbReference type="AlphaFoldDB" id="A0A6A6IUC9"/>
<name>A0A6A6IUC9_9PLEO</name>
<dbReference type="RefSeq" id="XP_033688204.1">
    <property type="nucleotide sequence ID" value="XM_033832806.1"/>
</dbReference>